<evidence type="ECO:0000313" key="2">
    <source>
        <dbReference type="EMBL" id="CAK0855233.1"/>
    </source>
</evidence>
<name>A0ABN9U7U8_9DINO</name>
<gene>
    <name evidence="2" type="ORF">PCOR1329_LOCUS46024</name>
</gene>
<proteinExistence type="predicted"/>
<dbReference type="Proteomes" id="UP001189429">
    <property type="component" value="Unassembled WGS sequence"/>
</dbReference>
<accession>A0ABN9U7U8</accession>
<keyword evidence="3" id="KW-1185">Reference proteome</keyword>
<evidence type="ECO:0000313" key="3">
    <source>
        <dbReference type="Proteomes" id="UP001189429"/>
    </source>
</evidence>
<feature type="region of interest" description="Disordered" evidence="1">
    <location>
        <begin position="203"/>
        <end position="295"/>
    </location>
</feature>
<feature type="compositionally biased region" description="Basic and acidic residues" evidence="1">
    <location>
        <begin position="244"/>
        <end position="261"/>
    </location>
</feature>
<protein>
    <submittedName>
        <fullName evidence="2">Uncharacterized protein</fullName>
    </submittedName>
</protein>
<reference evidence="2" key="1">
    <citation type="submission" date="2023-10" db="EMBL/GenBank/DDBJ databases">
        <authorList>
            <person name="Chen Y."/>
            <person name="Shah S."/>
            <person name="Dougan E. K."/>
            <person name="Thang M."/>
            <person name="Chan C."/>
        </authorList>
    </citation>
    <scope>NUCLEOTIDE SEQUENCE [LARGE SCALE GENOMIC DNA]</scope>
</reference>
<evidence type="ECO:0000256" key="1">
    <source>
        <dbReference type="SAM" id="MobiDB-lite"/>
    </source>
</evidence>
<organism evidence="2 3">
    <name type="scientific">Prorocentrum cordatum</name>
    <dbReference type="NCBI Taxonomy" id="2364126"/>
    <lineage>
        <taxon>Eukaryota</taxon>
        <taxon>Sar</taxon>
        <taxon>Alveolata</taxon>
        <taxon>Dinophyceae</taxon>
        <taxon>Prorocentrales</taxon>
        <taxon>Prorocentraceae</taxon>
        <taxon>Prorocentrum</taxon>
    </lineage>
</organism>
<dbReference type="EMBL" id="CAUYUJ010015530">
    <property type="protein sequence ID" value="CAK0855233.1"/>
    <property type="molecule type" value="Genomic_DNA"/>
</dbReference>
<feature type="non-terminal residue" evidence="2">
    <location>
        <position position="1"/>
    </location>
</feature>
<comment type="caution">
    <text evidence="2">The sequence shown here is derived from an EMBL/GenBank/DDBJ whole genome shotgun (WGS) entry which is preliminary data.</text>
</comment>
<sequence>EDAEAFFLGGQGGRCDELRRRLRLIVPVLAAGLAGVRAPGTARAKRNLASHAFDVPVAVIEGASQTALNRLQREGLAAIETTAAPSALCNDVPAFCLGLGRWEPTESHQSVGTRCTCGAVAFSSSTAECAGVPRGTGTPRAAARSSALRAEAECFQQSEPWSHDAREYEVTEEPYAQPDAQPDAELSQTDAEFVQGSVQELGTAGEEGRGGGVRGVPFSFAPGSFRQGGVDLDSEDQSAGACGYRDRRGLSTKSRKNDVVRRSPVYFDPGLKVPQGAVSQASGIGPPQEAECKQQ</sequence>